<accession>A0A8T3A3M9</accession>
<evidence type="ECO:0000313" key="2">
    <source>
        <dbReference type="Proteomes" id="UP000829196"/>
    </source>
</evidence>
<dbReference type="EMBL" id="JAGYWB010000019">
    <property type="protein sequence ID" value="KAI0488722.1"/>
    <property type="molecule type" value="Genomic_DNA"/>
</dbReference>
<dbReference type="Proteomes" id="UP000829196">
    <property type="component" value="Unassembled WGS sequence"/>
</dbReference>
<gene>
    <name evidence="1" type="ORF">KFK09_028561</name>
</gene>
<keyword evidence="2" id="KW-1185">Reference proteome</keyword>
<evidence type="ECO:0000313" key="1">
    <source>
        <dbReference type="EMBL" id="KAI0488722.1"/>
    </source>
</evidence>
<name>A0A8T3A3M9_DENNO</name>
<comment type="caution">
    <text evidence="1">The sequence shown here is derived from an EMBL/GenBank/DDBJ whole genome shotgun (WGS) entry which is preliminary data.</text>
</comment>
<organism evidence="1 2">
    <name type="scientific">Dendrobium nobile</name>
    <name type="common">Orchid</name>
    <dbReference type="NCBI Taxonomy" id="94219"/>
    <lineage>
        <taxon>Eukaryota</taxon>
        <taxon>Viridiplantae</taxon>
        <taxon>Streptophyta</taxon>
        <taxon>Embryophyta</taxon>
        <taxon>Tracheophyta</taxon>
        <taxon>Spermatophyta</taxon>
        <taxon>Magnoliopsida</taxon>
        <taxon>Liliopsida</taxon>
        <taxon>Asparagales</taxon>
        <taxon>Orchidaceae</taxon>
        <taxon>Epidendroideae</taxon>
        <taxon>Malaxideae</taxon>
        <taxon>Dendrobiinae</taxon>
        <taxon>Dendrobium</taxon>
    </lineage>
</organism>
<protein>
    <submittedName>
        <fullName evidence="1">Uncharacterized protein</fullName>
    </submittedName>
</protein>
<sequence>MDARAKYHFLGRFSSKFSSSRQGGGDRFIPNRSAVNLDITHYLLMAAPRKEEENNYGISSSGKGKRAYRENLDRLLLQNRIRILEFNSKPWAPLKRYSQQSSLKNPFKNKRDIPQSAKRALRMIFI</sequence>
<dbReference type="AlphaFoldDB" id="A0A8T3A3M9"/>
<dbReference type="OrthoDB" id="677000at2759"/>
<reference evidence="1" key="1">
    <citation type="journal article" date="2022" name="Front. Genet.">
        <title>Chromosome-Scale Assembly of the Dendrobium nobile Genome Provides Insights Into the Molecular Mechanism of the Biosynthesis of the Medicinal Active Ingredient of Dendrobium.</title>
        <authorList>
            <person name="Xu Q."/>
            <person name="Niu S.-C."/>
            <person name="Li K.-L."/>
            <person name="Zheng P.-J."/>
            <person name="Zhang X.-J."/>
            <person name="Jia Y."/>
            <person name="Liu Y."/>
            <person name="Niu Y.-X."/>
            <person name="Yu L.-H."/>
            <person name="Chen D.-F."/>
            <person name="Zhang G.-Q."/>
        </authorList>
    </citation>
    <scope>NUCLEOTIDE SEQUENCE</scope>
    <source>
        <tissue evidence="1">Leaf</tissue>
    </source>
</reference>
<proteinExistence type="predicted"/>